<proteinExistence type="predicted"/>
<dbReference type="EMBL" id="QJUI01000004">
    <property type="protein sequence ID" value="TBU81919.1"/>
    <property type="molecule type" value="Genomic_DNA"/>
</dbReference>
<feature type="transmembrane region" description="Helical" evidence="1">
    <location>
        <begin position="209"/>
        <end position="228"/>
    </location>
</feature>
<dbReference type="Proteomes" id="UP000292302">
    <property type="component" value="Unassembled WGS sequence"/>
</dbReference>
<feature type="transmembrane region" description="Helical" evidence="1">
    <location>
        <begin position="122"/>
        <end position="146"/>
    </location>
</feature>
<dbReference type="OrthoDB" id="7107828at2"/>
<feature type="transmembrane region" description="Helical" evidence="1">
    <location>
        <begin position="240"/>
        <end position="262"/>
    </location>
</feature>
<evidence type="ECO:0000256" key="1">
    <source>
        <dbReference type="SAM" id="Phobius"/>
    </source>
</evidence>
<dbReference type="RefSeq" id="WP_131178981.1">
    <property type="nucleotide sequence ID" value="NZ_QJUI01000004.1"/>
</dbReference>
<dbReference type="AlphaFoldDB" id="A0A4Q9QNZ5"/>
<keyword evidence="3" id="KW-1185">Reference proteome</keyword>
<evidence type="ECO:0000313" key="3">
    <source>
        <dbReference type="Proteomes" id="UP000292302"/>
    </source>
</evidence>
<name>A0A4Q9QNZ5_9GAMM</name>
<sequence length="285" mass="31128">MLNFYKSKLAPVLVNFVKAAPILVTASMGFRFLFIAMQVASIWFIFGWVGGHVNSYIVSFVGVSVESYIYPCIGAIGFICSTVFSLFSKMCALKATFKFEGVVVEKSIADKSPMTKGDLKNIVKLMISVLDVVVPLGLIIAVSILWAFITPYSLMIFVFIACSGIWLLRKGVIFSAKRYKPVSTRNKLDSYVGSEEHLGFYKVLLLPNYIALVIISIISVSIVLSLIATKLYFSSHGSHVGYMAILTGVAFLQIKSFASIILRAGAYNKSLAAVHGVLVSKTDAV</sequence>
<keyword evidence="1" id="KW-1133">Transmembrane helix</keyword>
<comment type="caution">
    <text evidence="2">The sequence shown here is derived from an EMBL/GenBank/DDBJ whole genome shotgun (WGS) entry which is preliminary data.</text>
</comment>
<protein>
    <submittedName>
        <fullName evidence="2">Uncharacterized protein</fullName>
    </submittedName>
</protein>
<reference evidence="2 3" key="1">
    <citation type="submission" date="2018-06" db="EMBL/GenBank/DDBJ databases">
        <title>Three novel Pseudomonas species isolated from symptomatic oak.</title>
        <authorList>
            <person name="Bueno-Gonzalez V."/>
            <person name="Brady C."/>
        </authorList>
    </citation>
    <scope>NUCLEOTIDE SEQUENCE [LARGE SCALE GENOMIC DNA]</scope>
    <source>
        <strain evidence="2 3">P9A</strain>
    </source>
</reference>
<organism evidence="2 3">
    <name type="scientific">Phytopseudomonas daroniae</name>
    <dbReference type="NCBI Taxonomy" id="2487519"/>
    <lineage>
        <taxon>Bacteria</taxon>
        <taxon>Pseudomonadati</taxon>
        <taxon>Pseudomonadota</taxon>
        <taxon>Gammaproteobacteria</taxon>
        <taxon>Pseudomonadales</taxon>
        <taxon>Pseudomonadaceae</taxon>
        <taxon>Phytopseudomonas</taxon>
    </lineage>
</organism>
<keyword evidence="1" id="KW-0812">Transmembrane</keyword>
<gene>
    <name evidence="2" type="ORF">DNK06_05205</name>
</gene>
<feature type="transmembrane region" description="Helical" evidence="1">
    <location>
        <begin position="152"/>
        <end position="168"/>
    </location>
</feature>
<evidence type="ECO:0000313" key="2">
    <source>
        <dbReference type="EMBL" id="TBU81919.1"/>
    </source>
</evidence>
<feature type="transmembrane region" description="Helical" evidence="1">
    <location>
        <begin position="68"/>
        <end position="88"/>
    </location>
</feature>
<accession>A0A4Q9QNZ5</accession>
<keyword evidence="1" id="KW-0472">Membrane</keyword>